<feature type="transmembrane region" description="Helical" evidence="1">
    <location>
        <begin position="132"/>
        <end position="149"/>
    </location>
</feature>
<gene>
    <name evidence="2" type="ORF">CQR50_0961</name>
</gene>
<evidence type="ECO:0000256" key="1">
    <source>
        <dbReference type="SAM" id="Phobius"/>
    </source>
</evidence>
<organism evidence="2 3">
    <name type="scientific">Bifidobacterium pseudolongum subsp. globosum</name>
    <dbReference type="NCBI Taxonomy" id="1690"/>
    <lineage>
        <taxon>Bacteria</taxon>
        <taxon>Bacillati</taxon>
        <taxon>Actinomycetota</taxon>
        <taxon>Actinomycetes</taxon>
        <taxon>Bifidobacteriales</taxon>
        <taxon>Bifidobacteriaceae</taxon>
        <taxon>Bifidobacterium</taxon>
    </lineage>
</organism>
<dbReference type="AlphaFoldDB" id="A0A2N3R5J8"/>
<sequence>MKFGLLICLLAVFVLVLLMIRPNRLNRSANSRLALNVSTIFMVVFLYSSIAYHTYCTRYTDTIRMSSEMAESKTRGLLYLLGKYDANPLSAIYLYLVSQVGGIRVLQMISAALYMGILLYALLAIGEGEGRVALTAGVFYLICLLDLSAPLDSVRFPLAAVIFCSSILLYYFKNKNIARTLILCTLGCLMHFSLWPIFILTLVAFTKKKIVIGIVSIISILNVYIMRFLEPLMGSISPTIAWKMDSYFNYNSQYYVSIISRSQILFSVMVLLFAGVICVYWSYINKSPYSGFLLLVFSYVIGCLPSPVAFARMVPLVMIVSVAPLMQLTNYEVDSISKQYGKSTTFMYLLVLISFMFLCLALRCSNTYEPYYIA</sequence>
<dbReference type="Pfam" id="PF14897">
    <property type="entry name" value="EpsG"/>
    <property type="match status" value="1"/>
</dbReference>
<feature type="transmembrane region" description="Helical" evidence="1">
    <location>
        <begin position="264"/>
        <end position="283"/>
    </location>
</feature>
<evidence type="ECO:0000313" key="2">
    <source>
        <dbReference type="EMBL" id="PKV04049.1"/>
    </source>
</evidence>
<accession>A0A2N3R5J8</accession>
<feature type="transmembrane region" description="Helical" evidence="1">
    <location>
        <begin position="102"/>
        <end position="125"/>
    </location>
</feature>
<feature type="transmembrane region" description="Helical" evidence="1">
    <location>
        <begin position="345"/>
        <end position="362"/>
    </location>
</feature>
<reference evidence="2 3" key="1">
    <citation type="submission" date="2017-10" db="EMBL/GenBank/DDBJ databases">
        <title>Bifidobacterium genomics.</title>
        <authorList>
            <person name="Lugli G.A."/>
            <person name="Milani C."/>
            <person name="Mancabelli L."/>
        </authorList>
    </citation>
    <scope>NUCLEOTIDE SEQUENCE [LARGE SCALE GENOMIC DNA]</scope>
    <source>
        <strain evidence="2 3">1520B</strain>
    </source>
</reference>
<proteinExistence type="predicted"/>
<feature type="transmembrane region" description="Helical" evidence="1">
    <location>
        <begin position="37"/>
        <end position="55"/>
    </location>
</feature>
<feature type="transmembrane region" description="Helical" evidence="1">
    <location>
        <begin position="210"/>
        <end position="229"/>
    </location>
</feature>
<dbReference type="InterPro" id="IPR049458">
    <property type="entry name" value="EpsG-like"/>
</dbReference>
<keyword evidence="1" id="KW-1133">Transmembrane helix</keyword>
<feature type="transmembrane region" description="Helical" evidence="1">
    <location>
        <begin position="76"/>
        <end position="96"/>
    </location>
</feature>
<name>A0A2N3R5J8_9BIFI</name>
<evidence type="ECO:0000313" key="3">
    <source>
        <dbReference type="Proteomes" id="UP000233762"/>
    </source>
</evidence>
<comment type="caution">
    <text evidence="2">The sequence shown here is derived from an EMBL/GenBank/DDBJ whole genome shotgun (WGS) entry which is preliminary data.</text>
</comment>
<feature type="transmembrane region" description="Helical" evidence="1">
    <location>
        <begin position="289"/>
        <end position="309"/>
    </location>
</feature>
<dbReference type="EMBL" id="PCHH01000002">
    <property type="protein sequence ID" value="PKV04049.1"/>
    <property type="molecule type" value="Genomic_DNA"/>
</dbReference>
<dbReference type="Proteomes" id="UP000233762">
    <property type="component" value="Unassembled WGS sequence"/>
</dbReference>
<keyword evidence="1" id="KW-0472">Membrane</keyword>
<protein>
    <submittedName>
        <fullName evidence="2">EpsG family</fullName>
    </submittedName>
</protein>
<feature type="transmembrane region" description="Helical" evidence="1">
    <location>
        <begin position="181"/>
        <end position="204"/>
    </location>
</feature>
<keyword evidence="1" id="KW-0812">Transmembrane</keyword>